<dbReference type="SUPFAM" id="SSF55904">
    <property type="entry name" value="Ornithine decarboxylase C-terminal domain"/>
    <property type="match status" value="1"/>
</dbReference>
<dbReference type="InterPro" id="IPR015421">
    <property type="entry name" value="PyrdxlP-dep_Trfase_major"/>
</dbReference>
<evidence type="ECO:0000256" key="3">
    <source>
        <dbReference type="ARBA" id="ARBA00022793"/>
    </source>
</evidence>
<dbReference type="Pfam" id="PF03711">
    <property type="entry name" value="OKR_DC_1_C"/>
    <property type="match status" value="1"/>
</dbReference>
<dbReference type="RefSeq" id="WP_209706249.1">
    <property type="nucleotide sequence ID" value="NZ_JAGIOO010000001.1"/>
</dbReference>
<comment type="caution">
    <text evidence="8">The sequence shown here is derived from an EMBL/GenBank/DDBJ whole genome shotgun (WGS) entry which is preliminary data.</text>
</comment>
<evidence type="ECO:0000259" key="6">
    <source>
        <dbReference type="Pfam" id="PF01276"/>
    </source>
</evidence>
<dbReference type="InterPro" id="IPR015424">
    <property type="entry name" value="PyrdxlP-dep_Trfase"/>
</dbReference>
<feature type="domain" description="Orn/Lys/Arg decarboxylase C-terminal" evidence="7">
    <location>
        <begin position="410"/>
        <end position="475"/>
    </location>
</feature>
<evidence type="ECO:0000256" key="2">
    <source>
        <dbReference type="ARBA" id="ARBA00010671"/>
    </source>
</evidence>
<dbReference type="InterPro" id="IPR000310">
    <property type="entry name" value="Orn/Lys/Arg_deCO2ase_major_dom"/>
</dbReference>
<evidence type="ECO:0000256" key="1">
    <source>
        <dbReference type="ARBA" id="ARBA00001933"/>
    </source>
</evidence>
<sequence>MSKPDHSRAPVLDAIREHRERNRLTFLPPGHKQGRGVDPRTLEVMGEDVFRSDVILMNGLDDRRLSKQVLTEAEDLMADAVDADRAYFSTCGSSLSVKACIITAAGPGEQLLISRNAHKSVIAGLIISGVRPVWVHPRWDPEHQLAHPPAPSDVAAAFERGPDAKGMLLITPTDYGTCAAIRETAELCHARGVPLIVDEAWGAHLPFHPDLPSWAMDAGADLCVTSVHKMGAGLEQSSVYHVQGDLVDPDILAARADLLNTTSPSSLVYGALDGWRRQMAEQGHSLLDKALELAHSTRVTLAGLRGVRVMGREDFVGPGRADDLDPLKMVVDLKELGLSGYTASEWLREEQDVEVGLADHRRFAAQLTVADDEHTAQRLVEAVTALVEAAEDLPRARPLDLPAPGELELEQAMLPRDAFFGSFEEVPASRAPGRICAETISPYPPGVPAVLPGEVITEAVVDYLRSGVEAGMHLPDPADPEVRTIRVVAD</sequence>
<evidence type="ECO:0000256" key="5">
    <source>
        <dbReference type="ARBA" id="ARBA00023239"/>
    </source>
</evidence>
<feature type="domain" description="Orn/Lys/Arg decarboxylases family 1 pyridoxal-P attachment site" evidence="6">
    <location>
        <begin position="10"/>
        <end position="368"/>
    </location>
</feature>
<dbReference type="InterPro" id="IPR036633">
    <property type="entry name" value="Prn/Lys/Arg_de-COase_C_sf"/>
</dbReference>
<name>A0ABS5A4V9_9PSEU</name>
<dbReference type="Pfam" id="PF01276">
    <property type="entry name" value="OKR_DC_1"/>
    <property type="match status" value="1"/>
</dbReference>
<evidence type="ECO:0000313" key="8">
    <source>
        <dbReference type="EMBL" id="MBP2471614.1"/>
    </source>
</evidence>
<evidence type="ECO:0000259" key="7">
    <source>
        <dbReference type="Pfam" id="PF03711"/>
    </source>
</evidence>
<dbReference type="InterPro" id="IPR052357">
    <property type="entry name" value="Orn_Lys_Arg_decarboxylase-I"/>
</dbReference>
<dbReference type="InterPro" id="IPR008286">
    <property type="entry name" value="Prn/Lys/Arg_de-COase_C"/>
</dbReference>
<dbReference type="Gene3D" id="3.90.100.10">
    <property type="entry name" value="Orn/Lys/Arg decarboxylase, C-terminal domain"/>
    <property type="match status" value="1"/>
</dbReference>
<keyword evidence="5" id="KW-0456">Lyase</keyword>
<dbReference type="Gene3D" id="3.40.640.10">
    <property type="entry name" value="Type I PLP-dependent aspartate aminotransferase-like (Major domain)"/>
    <property type="match status" value="1"/>
</dbReference>
<organism evidence="8 9">
    <name type="scientific">Crossiella equi</name>
    <dbReference type="NCBI Taxonomy" id="130796"/>
    <lineage>
        <taxon>Bacteria</taxon>
        <taxon>Bacillati</taxon>
        <taxon>Actinomycetota</taxon>
        <taxon>Actinomycetes</taxon>
        <taxon>Pseudonocardiales</taxon>
        <taxon>Pseudonocardiaceae</taxon>
        <taxon>Crossiella</taxon>
    </lineage>
</organism>
<evidence type="ECO:0000313" key="9">
    <source>
        <dbReference type="Proteomes" id="UP001519363"/>
    </source>
</evidence>
<reference evidence="8 9" key="1">
    <citation type="submission" date="2021-03" db="EMBL/GenBank/DDBJ databases">
        <title>Sequencing the genomes of 1000 actinobacteria strains.</title>
        <authorList>
            <person name="Klenk H.-P."/>
        </authorList>
    </citation>
    <scope>NUCLEOTIDE SEQUENCE [LARGE SCALE GENOMIC DNA]</scope>
    <source>
        <strain evidence="8 9">DSM 44580</strain>
    </source>
</reference>
<dbReference type="SUPFAM" id="SSF53383">
    <property type="entry name" value="PLP-dependent transferases"/>
    <property type="match status" value="1"/>
</dbReference>
<keyword evidence="3" id="KW-0210">Decarboxylase</keyword>
<dbReference type="PANTHER" id="PTHR43277">
    <property type="entry name" value="ARGININE DECARBOXYLASE"/>
    <property type="match status" value="1"/>
</dbReference>
<comment type="cofactor">
    <cofactor evidence="1">
        <name>pyridoxal 5'-phosphate</name>
        <dbReference type="ChEBI" id="CHEBI:597326"/>
    </cofactor>
</comment>
<dbReference type="EMBL" id="JAGIOO010000001">
    <property type="protein sequence ID" value="MBP2471614.1"/>
    <property type="molecule type" value="Genomic_DNA"/>
</dbReference>
<evidence type="ECO:0000256" key="4">
    <source>
        <dbReference type="ARBA" id="ARBA00022898"/>
    </source>
</evidence>
<proteinExistence type="inferred from homology"/>
<keyword evidence="4" id="KW-0663">Pyridoxal phosphate</keyword>
<keyword evidence="9" id="KW-1185">Reference proteome</keyword>
<comment type="similarity">
    <text evidence="2">Belongs to the Orn/Lys/Arg decarboxylase class-I family.</text>
</comment>
<dbReference type="Proteomes" id="UP001519363">
    <property type="component" value="Unassembled WGS sequence"/>
</dbReference>
<dbReference type="PANTHER" id="PTHR43277:SF4">
    <property type="entry name" value="ARGININE DECARBOXYLASE"/>
    <property type="match status" value="1"/>
</dbReference>
<gene>
    <name evidence="8" type="ORF">JOF53_000486</name>
</gene>
<accession>A0ABS5A4V9</accession>
<protein>
    <submittedName>
        <fullName evidence="8">Arginine/lysine/ornithine decarboxylase</fullName>
    </submittedName>
</protein>